<dbReference type="InterPro" id="IPR036390">
    <property type="entry name" value="WH_DNA-bd_sf"/>
</dbReference>
<reference evidence="5" key="1">
    <citation type="submission" date="2016-03" db="EMBL/GenBank/DDBJ databases">
        <authorList>
            <person name="Borrel G."/>
            <person name="Mccann A."/>
            <person name="O'Toole P.W."/>
        </authorList>
    </citation>
    <scope>NUCLEOTIDE SEQUENCE</scope>
    <source>
        <strain evidence="5">183</strain>
    </source>
</reference>
<protein>
    <recommendedName>
        <fullName evidence="4">HTH asnC-type domain-containing protein</fullName>
    </recommendedName>
</protein>
<dbReference type="Proteomes" id="UP000752814">
    <property type="component" value="Unassembled WGS sequence"/>
</dbReference>
<dbReference type="PANTHER" id="PTHR30154:SF34">
    <property type="entry name" value="TRANSCRIPTIONAL REGULATOR AZLB"/>
    <property type="match status" value="1"/>
</dbReference>
<dbReference type="PROSITE" id="PS50956">
    <property type="entry name" value="HTH_ASNC_2"/>
    <property type="match status" value="1"/>
</dbReference>
<dbReference type="SUPFAM" id="SSF46785">
    <property type="entry name" value="Winged helix' DNA-binding domain"/>
    <property type="match status" value="1"/>
</dbReference>
<dbReference type="InterPro" id="IPR019887">
    <property type="entry name" value="Tscrpt_reg_AsnC/Lrp_C"/>
</dbReference>
<dbReference type="CDD" id="cd00090">
    <property type="entry name" value="HTH_ARSR"/>
    <property type="match status" value="1"/>
</dbReference>
<evidence type="ECO:0000256" key="1">
    <source>
        <dbReference type="ARBA" id="ARBA00023015"/>
    </source>
</evidence>
<evidence type="ECO:0000313" key="6">
    <source>
        <dbReference type="Proteomes" id="UP000752814"/>
    </source>
</evidence>
<comment type="caution">
    <text evidence="5">The sequence shown here is derived from an EMBL/GenBank/DDBJ whole genome shotgun (WGS) entry which is preliminary data.</text>
</comment>
<dbReference type="SUPFAM" id="SSF54909">
    <property type="entry name" value="Dimeric alpha+beta barrel"/>
    <property type="match status" value="1"/>
</dbReference>
<sequence length="154" mass="17127">MDKIDVEILKILKKNSRENLATIADRLGISKATASRRIAKLESSGAISSYSLNINYSDLGIIRSLISIQIEGTFVNEVIDPIRSFPEIAAVSKVFGDYSLICEAYTRSVDELYQLIQERIVKLPNIRNVDVSIIISTEASHFTPDLDILVKNSP</sequence>
<dbReference type="GO" id="GO:0043200">
    <property type="term" value="P:response to amino acid"/>
    <property type="evidence" value="ECO:0007669"/>
    <property type="project" value="TreeGrafter"/>
</dbReference>
<feature type="domain" description="HTH asnC-type" evidence="4">
    <location>
        <begin position="1"/>
        <end position="62"/>
    </location>
</feature>
<dbReference type="InterPro" id="IPR011008">
    <property type="entry name" value="Dimeric_a/b-barrel"/>
</dbReference>
<name>A0A8J8TDN1_9ARCH</name>
<dbReference type="PANTHER" id="PTHR30154">
    <property type="entry name" value="LEUCINE-RESPONSIVE REGULATORY PROTEIN"/>
    <property type="match status" value="1"/>
</dbReference>
<dbReference type="InterPro" id="IPR000485">
    <property type="entry name" value="AsnC-type_HTH_dom"/>
</dbReference>
<evidence type="ECO:0000256" key="3">
    <source>
        <dbReference type="ARBA" id="ARBA00023163"/>
    </source>
</evidence>
<dbReference type="InterPro" id="IPR036388">
    <property type="entry name" value="WH-like_DNA-bd_sf"/>
</dbReference>
<evidence type="ECO:0000256" key="2">
    <source>
        <dbReference type="ARBA" id="ARBA00023125"/>
    </source>
</evidence>
<dbReference type="Gene3D" id="1.10.10.10">
    <property type="entry name" value="Winged helix-like DNA-binding domain superfamily/Winged helix DNA-binding domain"/>
    <property type="match status" value="1"/>
</dbReference>
<dbReference type="Pfam" id="PF01037">
    <property type="entry name" value="AsnC_trans_reg"/>
    <property type="match status" value="1"/>
</dbReference>
<dbReference type="RefSeq" id="WP_400194723.1">
    <property type="nucleotide sequence ID" value="NZ_CAYAYE010000014.1"/>
</dbReference>
<dbReference type="InterPro" id="IPR019888">
    <property type="entry name" value="Tscrpt_reg_AsnC-like"/>
</dbReference>
<organism evidence="5 6">
    <name type="scientific">Candidatus Methanomassiliicoccus intestinalis</name>
    <dbReference type="NCBI Taxonomy" id="1406512"/>
    <lineage>
        <taxon>Archaea</taxon>
        <taxon>Methanobacteriati</taxon>
        <taxon>Thermoplasmatota</taxon>
        <taxon>Thermoplasmata</taxon>
        <taxon>Methanomassiliicoccales</taxon>
        <taxon>Methanomassiliicoccaceae</taxon>
        <taxon>Methanomassiliicoccus</taxon>
    </lineage>
</organism>
<dbReference type="GO" id="GO:0005829">
    <property type="term" value="C:cytosol"/>
    <property type="evidence" value="ECO:0007669"/>
    <property type="project" value="TreeGrafter"/>
</dbReference>
<evidence type="ECO:0000259" key="4">
    <source>
        <dbReference type="PROSITE" id="PS50956"/>
    </source>
</evidence>
<dbReference type="SMART" id="SM00344">
    <property type="entry name" value="HTH_ASNC"/>
    <property type="match status" value="1"/>
</dbReference>
<dbReference type="EMBL" id="LVVT01000014">
    <property type="protein sequence ID" value="TQS82996.1"/>
    <property type="molecule type" value="Genomic_DNA"/>
</dbReference>
<keyword evidence="1" id="KW-0805">Transcription regulation</keyword>
<dbReference type="GO" id="GO:0043565">
    <property type="term" value="F:sequence-specific DNA binding"/>
    <property type="evidence" value="ECO:0007669"/>
    <property type="project" value="InterPro"/>
</dbReference>
<proteinExistence type="predicted"/>
<evidence type="ECO:0000313" key="5">
    <source>
        <dbReference type="EMBL" id="TQS82996.1"/>
    </source>
</evidence>
<keyword evidence="3" id="KW-0804">Transcription</keyword>
<accession>A0A8J8TDN1</accession>
<dbReference type="InterPro" id="IPR011991">
    <property type="entry name" value="ArsR-like_HTH"/>
</dbReference>
<dbReference type="Gene3D" id="3.30.70.920">
    <property type="match status" value="1"/>
</dbReference>
<gene>
    <name evidence="5" type="ORF">A3207_03385</name>
</gene>
<dbReference type="PRINTS" id="PR00033">
    <property type="entry name" value="HTHASNC"/>
</dbReference>
<dbReference type="Pfam" id="PF13412">
    <property type="entry name" value="HTH_24"/>
    <property type="match status" value="1"/>
</dbReference>
<keyword evidence="2" id="KW-0238">DNA-binding</keyword>
<dbReference type="AlphaFoldDB" id="A0A8J8TDN1"/>